<dbReference type="AlphaFoldDB" id="A0A7S3A538"/>
<proteinExistence type="inferred from homology"/>
<dbReference type="InterPro" id="IPR036249">
    <property type="entry name" value="Thioredoxin-like_sf"/>
</dbReference>
<name>A0A7S3A538_9RHOD</name>
<keyword evidence="2 4" id="KW-0575">Peroxidase</keyword>
<dbReference type="PANTHER" id="PTHR11592">
    <property type="entry name" value="GLUTATHIONE PEROXIDASE"/>
    <property type="match status" value="1"/>
</dbReference>
<sequence>MGKDKTVVESGMAFTAGAFRPLRRSAGAKTAICMVAINPRNPGAFPEKEFTPVIPEKAITKEEETEEDLDASRREFLRVGVASVIGGWVVSGMLQDFFCNTMYNLSATMDGKLINMSSYRGKVVMVVNVASNSSLTPQYEELATLYDKYSAKGFEVLAFPCDQFGHQEPGTREDVVKFAKDQYAAEFSIFDKVNVNGTRSHALFEFLKTENPESSENIEWNFTKFLVDKNGHAVGRYDPGVLPSMLEKDVNTLLDGRTLTRRRQKVKSMRYDHRMVQPVAASTGELKADGAPAWSTSETYEDLHQNTEEKKLYTPPRSGPGISRWSRTTQYWNWAKMKWMSEV</sequence>
<dbReference type="EMBL" id="HBHW01038969">
    <property type="protein sequence ID" value="CAE0061844.1"/>
    <property type="molecule type" value="Transcribed_RNA"/>
</dbReference>
<evidence type="ECO:0000256" key="4">
    <source>
        <dbReference type="RuleBase" id="RU000499"/>
    </source>
</evidence>
<evidence type="ECO:0000313" key="5">
    <source>
        <dbReference type="EMBL" id="CAE0061844.1"/>
    </source>
</evidence>
<dbReference type="SUPFAM" id="SSF52833">
    <property type="entry name" value="Thioredoxin-like"/>
    <property type="match status" value="1"/>
</dbReference>
<dbReference type="CDD" id="cd00340">
    <property type="entry name" value="GSH_Peroxidase"/>
    <property type="match status" value="1"/>
</dbReference>
<protein>
    <recommendedName>
        <fullName evidence="4">Glutathione peroxidase</fullName>
    </recommendedName>
</protein>
<dbReference type="PROSITE" id="PS51355">
    <property type="entry name" value="GLUTATHIONE_PEROXID_3"/>
    <property type="match status" value="1"/>
</dbReference>
<evidence type="ECO:0000313" key="6">
    <source>
        <dbReference type="EMBL" id="CAE0061847.1"/>
    </source>
</evidence>
<organism evidence="5">
    <name type="scientific">Rhodosorus marinus</name>
    <dbReference type="NCBI Taxonomy" id="101924"/>
    <lineage>
        <taxon>Eukaryota</taxon>
        <taxon>Rhodophyta</taxon>
        <taxon>Stylonematophyceae</taxon>
        <taxon>Stylonematales</taxon>
        <taxon>Stylonemataceae</taxon>
        <taxon>Rhodosorus</taxon>
    </lineage>
</organism>
<comment type="similarity">
    <text evidence="1 4">Belongs to the glutathione peroxidase family.</text>
</comment>
<accession>A0A7S3A538</accession>
<evidence type="ECO:0000256" key="2">
    <source>
        <dbReference type="ARBA" id="ARBA00022559"/>
    </source>
</evidence>
<evidence type="ECO:0000256" key="3">
    <source>
        <dbReference type="ARBA" id="ARBA00023002"/>
    </source>
</evidence>
<gene>
    <name evidence="5" type="ORF">RMAR00112_LOCUS29913</name>
    <name evidence="6" type="ORF">RMAR00112_LOCUS29916</name>
</gene>
<dbReference type="FunFam" id="3.40.30.10:FF:000025">
    <property type="entry name" value="Glutathione peroxidase"/>
    <property type="match status" value="1"/>
</dbReference>
<evidence type="ECO:0000256" key="1">
    <source>
        <dbReference type="ARBA" id="ARBA00006926"/>
    </source>
</evidence>
<dbReference type="PANTHER" id="PTHR11592:SF78">
    <property type="entry name" value="GLUTATHIONE PEROXIDASE"/>
    <property type="match status" value="1"/>
</dbReference>
<dbReference type="InterPro" id="IPR000889">
    <property type="entry name" value="Glutathione_peroxidase"/>
</dbReference>
<dbReference type="PRINTS" id="PR01011">
    <property type="entry name" value="GLUTPROXDASE"/>
</dbReference>
<dbReference type="GO" id="GO:0006979">
    <property type="term" value="P:response to oxidative stress"/>
    <property type="evidence" value="ECO:0007669"/>
    <property type="project" value="InterPro"/>
</dbReference>
<keyword evidence="3 4" id="KW-0560">Oxidoreductase</keyword>
<reference evidence="5" key="1">
    <citation type="submission" date="2021-01" db="EMBL/GenBank/DDBJ databases">
        <authorList>
            <person name="Corre E."/>
            <person name="Pelletier E."/>
            <person name="Niang G."/>
            <person name="Scheremetjew M."/>
            <person name="Finn R."/>
            <person name="Kale V."/>
            <person name="Holt S."/>
            <person name="Cochrane G."/>
            <person name="Meng A."/>
            <person name="Brown T."/>
            <person name="Cohen L."/>
        </authorList>
    </citation>
    <scope>NUCLEOTIDE SEQUENCE</scope>
    <source>
        <strain evidence="5">CCMP 769</strain>
    </source>
</reference>
<dbReference type="Pfam" id="PF00255">
    <property type="entry name" value="GSHPx"/>
    <property type="match status" value="1"/>
</dbReference>
<dbReference type="EMBL" id="HBHW01038972">
    <property type="protein sequence ID" value="CAE0061847.1"/>
    <property type="molecule type" value="Transcribed_RNA"/>
</dbReference>
<dbReference type="Gene3D" id="3.40.30.10">
    <property type="entry name" value="Glutaredoxin"/>
    <property type="match status" value="1"/>
</dbReference>
<dbReference type="GO" id="GO:0004601">
    <property type="term" value="F:peroxidase activity"/>
    <property type="evidence" value="ECO:0007669"/>
    <property type="project" value="UniProtKB-KW"/>
</dbReference>